<name>A0A1Y3APR6_EURMA</name>
<dbReference type="Pfam" id="PF01753">
    <property type="entry name" value="zf-MYND"/>
    <property type="match status" value="1"/>
</dbReference>
<reference evidence="6 7" key="1">
    <citation type="submission" date="2017-03" db="EMBL/GenBank/DDBJ databases">
        <title>Genome Survey of Euroglyphus maynei.</title>
        <authorList>
            <person name="Arlian L.G."/>
            <person name="Morgan M.S."/>
            <person name="Rider S.D."/>
        </authorList>
    </citation>
    <scope>NUCLEOTIDE SEQUENCE [LARGE SCALE GENOMIC DNA]</scope>
    <source>
        <strain evidence="6">Arlian Lab</strain>
        <tissue evidence="6">Whole body</tissue>
    </source>
</reference>
<evidence type="ECO:0000256" key="1">
    <source>
        <dbReference type="ARBA" id="ARBA00022723"/>
    </source>
</evidence>
<dbReference type="InterPro" id="IPR002893">
    <property type="entry name" value="Znf_MYND"/>
</dbReference>
<evidence type="ECO:0000256" key="4">
    <source>
        <dbReference type="PROSITE-ProRule" id="PRU00134"/>
    </source>
</evidence>
<dbReference type="OrthoDB" id="5945798at2759"/>
<dbReference type="Proteomes" id="UP000194236">
    <property type="component" value="Unassembled WGS sequence"/>
</dbReference>
<dbReference type="SUPFAM" id="SSF48452">
    <property type="entry name" value="TPR-like"/>
    <property type="match status" value="1"/>
</dbReference>
<protein>
    <recommendedName>
        <fullName evidence="5">MYND-type domain-containing protein</fullName>
    </recommendedName>
</protein>
<evidence type="ECO:0000313" key="7">
    <source>
        <dbReference type="Proteomes" id="UP000194236"/>
    </source>
</evidence>
<keyword evidence="7" id="KW-1185">Reference proteome</keyword>
<dbReference type="InterPro" id="IPR011990">
    <property type="entry name" value="TPR-like_helical_dom_sf"/>
</dbReference>
<dbReference type="PANTHER" id="PTHR47111:SF1">
    <property type="entry name" value="SET AND MYND DOMAIN-CONTAINING PROTEIN 4"/>
    <property type="match status" value="1"/>
</dbReference>
<dbReference type="Gene3D" id="1.10.220.160">
    <property type="match status" value="1"/>
</dbReference>
<proteinExistence type="predicted"/>
<dbReference type="PANTHER" id="PTHR47111">
    <property type="entry name" value="BCDNA.LD29892"/>
    <property type="match status" value="1"/>
</dbReference>
<dbReference type="Gene3D" id="2.170.270.10">
    <property type="entry name" value="SET domain"/>
    <property type="match status" value="1"/>
</dbReference>
<comment type="caution">
    <text evidence="6">The sequence shown here is derived from an EMBL/GenBank/DDBJ whole genome shotgun (WGS) entry which is preliminary data.</text>
</comment>
<keyword evidence="1" id="KW-0479">Metal-binding</keyword>
<dbReference type="AlphaFoldDB" id="A0A1Y3APR6"/>
<evidence type="ECO:0000313" key="6">
    <source>
        <dbReference type="EMBL" id="OTF70441.1"/>
    </source>
</evidence>
<organism evidence="6 7">
    <name type="scientific">Euroglyphus maynei</name>
    <name type="common">Mayne's house dust mite</name>
    <dbReference type="NCBI Taxonomy" id="6958"/>
    <lineage>
        <taxon>Eukaryota</taxon>
        <taxon>Metazoa</taxon>
        <taxon>Ecdysozoa</taxon>
        <taxon>Arthropoda</taxon>
        <taxon>Chelicerata</taxon>
        <taxon>Arachnida</taxon>
        <taxon>Acari</taxon>
        <taxon>Acariformes</taxon>
        <taxon>Sarcoptiformes</taxon>
        <taxon>Astigmata</taxon>
        <taxon>Psoroptidia</taxon>
        <taxon>Analgoidea</taxon>
        <taxon>Pyroglyphidae</taxon>
        <taxon>Pyroglyphinae</taxon>
        <taxon>Euroglyphus</taxon>
    </lineage>
</organism>
<evidence type="ECO:0000256" key="2">
    <source>
        <dbReference type="ARBA" id="ARBA00022771"/>
    </source>
</evidence>
<dbReference type="EMBL" id="MUJZ01065747">
    <property type="protein sequence ID" value="OTF70441.1"/>
    <property type="molecule type" value="Genomic_DNA"/>
</dbReference>
<dbReference type="SUPFAM" id="SSF144232">
    <property type="entry name" value="HIT/MYND zinc finger-like"/>
    <property type="match status" value="1"/>
</dbReference>
<evidence type="ECO:0000259" key="5">
    <source>
        <dbReference type="PROSITE" id="PS50865"/>
    </source>
</evidence>
<sequence length="522" mass="62518">MFNSQTSSYNNIAQQRKDLYLSNLVEWMSNDEQLNEIFMNVHQPEMEKDHQILQYLLKSGKYHLDRTEKEIRAAVKEARTNSYKSKYLSQKHQRKALFNLEMNDVEQAAKDYSKAIVYQPLGNDSDYQMLANIYIARARCFLQIDDEEAAAIDFEFAKNATYNQYVWSLMTDIERDIYGQFKNRLSKLFDQPDDQSNYRINEDFEIVWNSNTPLPKLVCRRDNVGENVSVIFERPIVKFNVRTFDNCNRCDRYIRDFLYWPCQYCSLVVYCSKQCFEKDFEFHQFECGLTRYASQLPILLLMLRFYIRTKSSPFLPCPREIDFIRQYLDSIINRKNFESKFLLNVFRQTMDGHCKRLEFTRNKRHYYAGLIMAIELTYLYDVFMENGIQCRYKRIMNNNPSVKWHTFQWISTTTTDASLSFTNDLIVRIFIDLKRFMSSPFTKFEMEPKNFRENSRKERRLLLLTGILFPKQHICLTNLEPILHDNNGLIEIRTNRSIKKGQELLLHKEMRIDTTTKNKNDF</sequence>
<dbReference type="PROSITE" id="PS01360">
    <property type="entry name" value="ZF_MYND_1"/>
    <property type="match status" value="1"/>
</dbReference>
<evidence type="ECO:0000256" key="3">
    <source>
        <dbReference type="ARBA" id="ARBA00022833"/>
    </source>
</evidence>
<dbReference type="PROSITE" id="PS50865">
    <property type="entry name" value="ZF_MYND_2"/>
    <property type="match status" value="1"/>
</dbReference>
<keyword evidence="3" id="KW-0862">Zinc</keyword>
<dbReference type="GO" id="GO:0008270">
    <property type="term" value="F:zinc ion binding"/>
    <property type="evidence" value="ECO:0007669"/>
    <property type="project" value="UniProtKB-KW"/>
</dbReference>
<gene>
    <name evidence="6" type="ORF">BLA29_000338</name>
</gene>
<dbReference type="InterPro" id="IPR046341">
    <property type="entry name" value="SET_dom_sf"/>
</dbReference>
<accession>A0A1Y3APR6</accession>
<keyword evidence="2 4" id="KW-0863">Zinc-finger</keyword>
<dbReference type="Gene3D" id="6.10.140.2220">
    <property type="match status" value="1"/>
</dbReference>
<feature type="domain" description="MYND-type" evidence="5">
    <location>
        <begin position="247"/>
        <end position="287"/>
    </location>
</feature>